<dbReference type="KEGG" id="char:116225031"/>
<dbReference type="PRINTS" id="PR00433">
    <property type="entry name" value="IL6GCSFMGF"/>
</dbReference>
<dbReference type="InterPro" id="IPR009079">
    <property type="entry name" value="4_helix_cytokine-like_core"/>
</dbReference>
<name>A0A6P8H527_CLUHA</name>
<comment type="function">
    <text evidence="4">Cytokine with a wide variety of biological functions in immunity, tissue regeneration, and metabolism. Binds to IL6R, then the complex associates to the signaling subunit IL6ST/gp130 to trigger the intracellular IL6-signaling pathway. The interaction with the membrane-bound IL6R and IL6ST stimulates 'classic signaling', whereas the binding of IL6 and soluble IL6R to IL6ST stimulates 'trans-signaling'. Alternatively, 'cluster signaling' occurs when membrane-bound IL6:IL6R complexes on transmitter cells activate IL6ST receptors on neighboring receiver cells.</text>
</comment>
<dbReference type="GO" id="GO:0030154">
    <property type="term" value="P:cell differentiation"/>
    <property type="evidence" value="ECO:0007669"/>
    <property type="project" value="InterPro"/>
</dbReference>
<dbReference type="Pfam" id="PF00489">
    <property type="entry name" value="IL6"/>
    <property type="match status" value="1"/>
</dbReference>
<evidence type="ECO:0000256" key="1">
    <source>
        <dbReference type="ARBA" id="ARBA00007432"/>
    </source>
</evidence>
<dbReference type="PRINTS" id="PR00434">
    <property type="entry name" value="INTERLEUKIN6"/>
</dbReference>
<feature type="chain" id="PRO_5027709398" description="Interleukin-6" evidence="5">
    <location>
        <begin position="23"/>
        <end position="212"/>
    </location>
</feature>
<comment type="similarity">
    <text evidence="1">Belongs to the IL-6 superfamily.</text>
</comment>
<keyword evidence="6" id="KW-1185">Reference proteome</keyword>
<organism evidence="6 7">
    <name type="scientific">Clupea harengus</name>
    <name type="common">Atlantic herring</name>
    <dbReference type="NCBI Taxonomy" id="7950"/>
    <lineage>
        <taxon>Eukaryota</taxon>
        <taxon>Metazoa</taxon>
        <taxon>Chordata</taxon>
        <taxon>Craniata</taxon>
        <taxon>Vertebrata</taxon>
        <taxon>Euteleostomi</taxon>
        <taxon>Actinopterygii</taxon>
        <taxon>Neopterygii</taxon>
        <taxon>Teleostei</taxon>
        <taxon>Clupei</taxon>
        <taxon>Clupeiformes</taxon>
        <taxon>Clupeoidei</taxon>
        <taxon>Clupeidae</taxon>
        <taxon>Clupea</taxon>
    </lineage>
</organism>
<dbReference type="SMART" id="SM00126">
    <property type="entry name" value="IL6"/>
    <property type="match status" value="1"/>
</dbReference>
<dbReference type="GO" id="GO:0005125">
    <property type="term" value="F:cytokine activity"/>
    <property type="evidence" value="ECO:0007669"/>
    <property type="project" value="InterPro"/>
</dbReference>
<dbReference type="PANTHER" id="PTHR48494:SF1">
    <property type="entry name" value="INTERLEUKIN-6"/>
    <property type="match status" value="1"/>
</dbReference>
<dbReference type="GO" id="GO:0006953">
    <property type="term" value="P:acute-phase response"/>
    <property type="evidence" value="ECO:0007669"/>
    <property type="project" value="UniProtKB-KW"/>
</dbReference>
<proteinExistence type="inferred from homology"/>
<dbReference type="PANTHER" id="PTHR48494">
    <property type="entry name" value="INTERLEUKIN-6"/>
    <property type="match status" value="1"/>
</dbReference>
<evidence type="ECO:0000256" key="3">
    <source>
        <dbReference type="ARBA" id="ARBA00022486"/>
    </source>
</evidence>
<dbReference type="GeneID" id="116225031"/>
<dbReference type="Gene3D" id="1.20.1250.10">
    <property type="match status" value="1"/>
</dbReference>
<evidence type="ECO:0000256" key="4">
    <source>
        <dbReference type="ARBA" id="ARBA00023441"/>
    </source>
</evidence>
<dbReference type="GO" id="GO:0005615">
    <property type="term" value="C:extracellular space"/>
    <property type="evidence" value="ECO:0007669"/>
    <property type="project" value="InterPro"/>
</dbReference>
<keyword evidence="5" id="KW-0732">Signal</keyword>
<dbReference type="RefSeq" id="XP_031442385.1">
    <property type="nucleotide sequence ID" value="XM_031586525.2"/>
</dbReference>
<evidence type="ECO:0000256" key="5">
    <source>
        <dbReference type="SAM" id="SignalP"/>
    </source>
</evidence>
<protein>
    <recommendedName>
        <fullName evidence="2">Interleukin-6</fullName>
    </recommendedName>
</protein>
<dbReference type="Proteomes" id="UP000515152">
    <property type="component" value="Chromosome 19"/>
</dbReference>
<feature type="signal peptide" evidence="5">
    <location>
        <begin position="1"/>
        <end position="22"/>
    </location>
</feature>
<evidence type="ECO:0000256" key="2">
    <source>
        <dbReference type="ARBA" id="ARBA00019464"/>
    </source>
</evidence>
<dbReference type="GO" id="GO:0006955">
    <property type="term" value="P:immune response"/>
    <property type="evidence" value="ECO:0007669"/>
    <property type="project" value="InterPro"/>
</dbReference>
<evidence type="ECO:0000313" key="6">
    <source>
        <dbReference type="Proteomes" id="UP000515152"/>
    </source>
</evidence>
<sequence length="212" mass="23571">MPSLLSLLVSAFLAVTLSRTEGKSIATVEESAGISGDDFEGNAKNSVVSTASVLQQDVATLLAEFISKFPEIEETNDVIVSPINSSSDGCFKANFSKSRCLKRIFSGLQQYKKQMEYVKKDFQSTLVDGIIYRTSILLNTVKDMQRHKTGNMSSEVVLPTGSQWVKMTVVNAILRSFNQFLIDTHRAMRYMNRPKMIGEKRHHLPQAATALD</sequence>
<gene>
    <name evidence="7" type="primary">LOC116225031</name>
</gene>
<evidence type="ECO:0000313" key="7">
    <source>
        <dbReference type="RefSeq" id="XP_031442385.1"/>
    </source>
</evidence>
<dbReference type="SUPFAM" id="SSF47266">
    <property type="entry name" value="4-helical cytokines"/>
    <property type="match status" value="1"/>
</dbReference>
<dbReference type="InterPro" id="IPR030474">
    <property type="entry name" value="IL-6/GCSF/MGF"/>
</dbReference>
<dbReference type="InterPro" id="IPR003574">
    <property type="entry name" value="IL-6-like"/>
</dbReference>
<dbReference type="GO" id="GO:0005138">
    <property type="term" value="F:interleukin-6 receptor binding"/>
    <property type="evidence" value="ECO:0007669"/>
    <property type="project" value="InterPro"/>
</dbReference>
<reference evidence="7" key="1">
    <citation type="submission" date="2025-08" db="UniProtKB">
        <authorList>
            <consortium name="RefSeq"/>
        </authorList>
    </citation>
    <scope>IDENTIFICATION</scope>
</reference>
<dbReference type="AlphaFoldDB" id="A0A6P8H527"/>
<dbReference type="OrthoDB" id="8943569at2759"/>
<accession>A0A6P8H527</accession>
<keyword evidence="3" id="KW-0011">Acute phase</keyword>